<feature type="domain" description="Tetrapyrrole methylase" evidence="12">
    <location>
        <begin position="218"/>
        <end position="427"/>
    </location>
</feature>
<dbReference type="InterPro" id="IPR014776">
    <property type="entry name" value="4pyrrole_Mease_sub2"/>
</dbReference>
<dbReference type="SUPFAM" id="SSF53790">
    <property type="entry name" value="Tetrapyrrole methylase"/>
    <property type="match status" value="1"/>
</dbReference>
<dbReference type="InterPro" id="IPR019478">
    <property type="entry name" value="Sirohaem_synthase_dimer_dom"/>
</dbReference>
<dbReference type="PANTHER" id="PTHR45790">
    <property type="entry name" value="SIROHEME SYNTHASE-RELATED"/>
    <property type="match status" value="1"/>
</dbReference>
<evidence type="ECO:0000256" key="5">
    <source>
        <dbReference type="ARBA" id="ARBA00022691"/>
    </source>
</evidence>
<dbReference type="Gene3D" id="3.40.50.720">
    <property type="entry name" value="NAD(P)-binding Rossmann-like Domain"/>
    <property type="match status" value="1"/>
</dbReference>
<dbReference type="GO" id="GO:0051287">
    <property type="term" value="F:NAD binding"/>
    <property type="evidence" value="ECO:0007669"/>
    <property type="project" value="InterPro"/>
</dbReference>
<accession>A0A1W1DH20</accession>
<dbReference type="GO" id="GO:0051266">
    <property type="term" value="F:sirohydrochlorin ferrochelatase activity"/>
    <property type="evidence" value="ECO:0007669"/>
    <property type="project" value="UniProtKB-EC"/>
</dbReference>
<dbReference type="InterPro" id="IPR036291">
    <property type="entry name" value="NAD(P)-bd_dom_sf"/>
</dbReference>
<keyword evidence="5" id="KW-0949">S-adenosyl-L-methionine</keyword>
<dbReference type="PIRSF" id="PIRSF036426">
    <property type="entry name" value="Sirohaem_synth"/>
    <property type="match status" value="1"/>
</dbReference>
<keyword evidence="6 15" id="KW-0560">Oxidoreductase</keyword>
<dbReference type="GO" id="GO:0004851">
    <property type="term" value="F:uroporphyrin-III C-methyltransferase activity"/>
    <property type="evidence" value="ECO:0007669"/>
    <property type="project" value="UniProtKB-EC"/>
</dbReference>
<dbReference type="GO" id="GO:0009236">
    <property type="term" value="P:cobalamin biosynthetic process"/>
    <property type="evidence" value="ECO:0007669"/>
    <property type="project" value="UniProtKB-KW"/>
</dbReference>
<dbReference type="InterPro" id="IPR037115">
    <property type="entry name" value="Sirohaem_synt_dimer_dom_sf"/>
</dbReference>
<proteinExistence type="inferred from homology"/>
<dbReference type="PANTHER" id="PTHR45790:SF1">
    <property type="entry name" value="SIROHEME SYNTHASE"/>
    <property type="match status" value="1"/>
</dbReference>
<dbReference type="FunFam" id="3.40.1010.10:FF:000001">
    <property type="entry name" value="Siroheme synthase"/>
    <property type="match status" value="1"/>
</dbReference>
<sequence length="462" mass="50324">MNYLPIFIDIKQQPCLVVGGGDIALRKINLLLKANAAITCVSKECCDGIEKLVKDNKITHIEKAFEATDINAQVLIVSATDDTNLNAQVSELAKVANIPVNVVDSPDLCSFVMPSIVDRSPIVIAISSAGKAPVLARLIRAKLESTIPHAYGKLAELAGSFRDQVKAKFNNIEDRRYFWEKTFSGIVAEKVFSGKVDEAKADLQAQLDGSIDSGVGEVYLVGGGPGDPDLLTFKALRLMQQADVILYDRLVSDGVMELVRRDAELIYVGKERDNHAVPQGDINQLLVDLAKQGRRVCRLKGGDPFIFGRGGEEIETLAENGIPFQVVPGITAASGCSTYSGIPLTHRDYSQSCRFVTGHLKDGSMNLPWNELAVEQQTIVFYMALVGARHLSEQLIAHGMRGDMPVALVEKGTTPEQQVYVTTLAGLPDLVENTTIHAPTLIIVGEVVKLREKLNWFDADND</sequence>
<dbReference type="InterPro" id="IPR006366">
    <property type="entry name" value="CobA/CysG_C"/>
</dbReference>
<keyword evidence="3 15" id="KW-0489">Methyltransferase</keyword>
<evidence type="ECO:0000259" key="13">
    <source>
        <dbReference type="Pfam" id="PF10414"/>
    </source>
</evidence>
<keyword evidence="10" id="KW-0511">Multifunctional enzyme</keyword>
<gene>
    <name evidence="15" type="ORF">MNB_SUP05-13-132</name>
</gene>
<dbReference type="EMBL" id="FPHU01000095">
    <property type="protein sequence ID" value="SFV80624.1"/>
    <property type="molecule type" value="Genomic_DNA"/>
</dbReference>
<dbReference type="AlphaFoldDB" id="A0A1W1DH20"/>
<keyword evidence="2" id="KW-0169">Cobalamin biosynthesis</keyword>
<dbReference type="FunFam" id="3.30.160.110:FF:000001">
    <property type="entry name" value="Siroheme synthase"/>
    <property type="match status" value="1"/>
</dbReference>
<dbReference type="EC" id="4.99.1.4" evidence="15"/>
<dbReference type="InterPro" id="IPR003043">
    <property type="entry name" value="Uropor_MeTrfase_CS"/>
</dbReference>
<feature type="domain" description="Siroheme synthase central" evidence="14">
    <location>
        <begin position="124"/>
        <end position="145"/>
    </location>
</feature>
<dbReference type="SUPFAM" id="SSF51735">
    <property type="entry name" value="NAD(P)-binding Rossmann-fold domains"/>
    <property type="match status" value="1"/>
</dbReference>
<dbReference type="NCBIfam" id="TIGR01469">
    <property type="entry name" value="cobA_cysG_Cterm"/>
    <property type="match status" value="1"/>
</dbReference>
<dbReference type="Pfam" id="PF14824">
    <property type="entry name" value="Sirohm_synth_M"/>
    <property type="match status" value="1"/>
</dbReference>
<dbReference type="InterPro" id="IPR035996">
    <property type="entry name" value="4pyrrol_Methylase_sf"/>
</dbReference>
<dbReference type="Gene3D" id="3.30.950.10">
    <property type="entry name" value="Methyltransferase, Cobalt-precorrin-4 Transmethylase, Domain 2"/>
    <property type="match status" value="1"/>
</dbReference>
<dbReference type="CDD" id="cd11642">
    <property type="entry name" value="SUMT"/>
    <property type="match status" value="1"/>
</dbReference>
<evidence type="ECO:0000256" key="1">
    <source>
        <dbReference type="ARBA" id="ARBA00005010"/>
    </source>
</evidence>
<evidence type="ECO:0000256" key="3">
    <source>
        <dbReference type="ARBA" id="ARBA00022603"/>
    </source>
</evidence>
<organism evidence="15">
    <name type="scientific">hydrothermal vent metagenome</name>
    <dbReference type="NCBI Taxonomy" id="652676"/>
    <lineage>
        <taxon>unclassified sequences</taxon>
        <taxon>metagenomes</taxon>
        <taxon>ecological metagenomes</taxon>
    </lineage>
</organism>
<evidence type="ECO:0000256" key="2">
    <source>
        <dbReference type="ARBA" id="ARBA00022573"/>
    </source>
</evidence>
<evidence type="ECO:0000256" key="7">
    <source>
        <dbReference type="ARBA" id="ARBA00023027"/>
    </source>
</evidence>
<dbReference type="SUPFAM" id="SSF75615">
    <property type="entry name" value="Siroheme synthase middle domains-like"/>
    <property type="match status" value="1"/>
</dbReference>
<dbReference type="Pfam" id="PF10414">
    <property type="entry name" value="CysG_dimeriser"/>
    <property type="match status" value="1"/>
</dbReference>
<dbReference type="GO" id="GO:0043115">
    <property type="term" value="F:precorrin-2 dehydrogenase activity"/>
    <property type="evidence" value="ECO:0007669"/>
    <property type="project" value="UniProtKB-EC"/>
</dbReference>
<dbReference type="FunFam" id="3.30.950.10:FF:000001">
    <property type="entry name" value="Siroheme synthase"/>
    <property type="match status" value="1"/>
</dbReference>
<dbReference type="InterPro" id="IPR014777">
    <property type="entry name" value="4pyrrole_Mease_sub1"/>
</dbReference>
<dbReference type="InterPro" id="IPR006367">
    <property type="entry name" value="Sirohaem_synthase_N"/>
</dbReference>
<dbReference type="NCBIfam" id="TIGR01470">
    <property type="entry name" value="cysG_Nterm"/>
    <property type="match status" value="1"/>
</dbReference>
<dbReference type="Gene3D" id="3.30.160.110">
    <property type="entry name" value="Siroheme synthase, domain 2"/>
    <property type="match status" value="1"/>
</dbReference>
<feature type="domain" description="Sirohaem synthase dimerisation" evidence="13">
    <location>
        <begin position="150"/>
        <end position="207"/>
    </location>
</feature>
<dbReference type="Pfam" id="PF13241">
    <property type="entry name" value="NAD_binding_7"/>
    <property type="match status" value="1"/>
</dbReference>
<dbReference type="NCBIfam" id="NF004790">
    <property type="entry name" value="PRK06136.1"/>
    <property type="match status" value="1"/>
</dbReference>
<dbReference type="EC" id="1.3.1.76" evidence="15"/>
<reference evidence="15" key="1">
    <citation type="submission" date="2016-10" db="EMBL/GenBank/DDBJ databases">
        <authorList>
            <person name="de Groot N.N."/>
        </authorList>
    </citation>
    <scope>NUCLEOTIDE SEQUENCE</scope>
</reference>
<dbReference type="InterPro" id="IPR000878">
    <property type="entry name" value="4pyrrol_Mease"/>
</dbReference>
<dbReference type="GO" id="GO:0032259">
    <property type="term" value="P:methylation"/>
    <property type="evidence" value="ECO:0007669"/>
    <property type="project" value="UniProtKB-KW"/>
</dbReference>
<evidence type="ECO:0000256" key="8">
    <source>
        <dbReference type="ARBA" id="ARBA00023239"/>
    </source>
</evidence>
<dbReference type="EC" id="2.1.1.107" evidence="15"/>
<keyword evidence="7" id="KW-0520">NAD</keyword>
<evidence type="ECO:0000256" key="11">
    <source>
        <dbReference type="ARBA" id="ARBA00047561"/>
    </source>
</evidence>
<dbReference type="PROSITE" id="PS00840">
    <property type="entry name" value="SUMT_2"/>
    <property type="match status" value="1"/>
</dbReference>
<dbReference type="NCBIfam" id="NF007922">
    <property type="entry name" value="PRK10637.1"/>
    <property type="match status" value="1"/>
</dbReference>
<comment type="catalytic activity">
    <reaction evidence="11">
        <text>precorrin-2 + NAD(+) = sirohydrochlorin + NADH + 2 H(+)</text>
        <dbReference type="Rhea" id="RHEA:15613"/>
        <dbReference type="ChEBI" id="CHEBI:15378"/>
        <dbReference type="ChEBI" id="CHEBI:57540"/>
        <dbReference type="ChEBI" id="CHEBI:57945"/>
        <dbReference type="ChEBI" id="CHEBI:58351"/>
        <dbReference type="ChEBI" id="CHEBI:58827"/>
        <dbReference type="EC" id="1.3.1.76"/>
    </reaction>
</comment>
<protein>
    <submittedName>
        <fullName evidence="15">Siroheme synthase / Precorrin-2 oxidase / Sirohydrochlorin ferrochelatase / Uroporphyrinogen-III methyltransferase</fullName>
        <ecNumber evidence="15">1.3.1.76</ecNumber>
        <ecNumber evidence="15">2.1.1.107</ecNumber>
        <ecNumber evidence="15">4.99.1.4</ecNumber>
    </submittedName>
</protein>
<evidence type="ECO:0000259" key="14">
    <source>
        <dbReference type="Pfam" id="PF14824"/>
    </source>
</evidence>
<dbReference type="Pfam" id="PF00590">
    <property type="entry name" value="TP_methylase"/>
    <property type="match status" value="1"/>
</dbReference>
<evidence type="ECO:0000313" key="15">
    <source>
        <dbReference type="EMBL" id="SFV80624.1"/>
    </source>
</evidence>
<dbReference type="Gene3D" id="3.40.1010.10">
    <property type="entry name" value="Cobalt-precorrin-4 Transmethylase, Domain 1"/>
    <property type="match status" value="1"/>
</dbReference>
<keyword evidence="4 15" id="KW-0808">Transferase</keyword>
<evidence type="ECO:0000259" key="12">
    <source>
        <dbReference type="Pfam" id="PF00590"/>
    </source>
</evidence>
<dbReference type="InterPro" id="IPR050161">
    <property type="entry name" value="Siro_Cobalamin_biosynth"/>
</dbReference>
<evidence type="ECO:0000256" key="6">
    <source>
        <dbReference type="ARBA" id="ARBA00023002"/>
    </source>
</evidence>
<dbReference type="Gene3D" id="1.10.8.210">
    <property type="entry name" value="Sirohaem synthase, dimerisation domain"/>
    <property type="match status" value="1"/>
</dbReference>
<keyword evidence="9" id="KW-0627">Porphyrin biosynthesis</keyword>
<evidence type="ECO:0000256" key="4">
    <source>
        <dbReference type="ARBA" id="ARBA00022679"/>
    </source>
</evidence>
<dbReference type="UniPathway" id="UPA00262">
    <property type="reaction ID" value="UER00222"/>
</dbReference>
<dbReference type="InterPro" id="IPR012409">
    <property type="entry name" value="Sirohaem_synth"/>
</dbReference>
<dbReference type="InterPro" id="IPR028281">
    <property type="entry name" value="Sirohaem_synthase_central"/>
</dbReference>
<dbReference type="GO" id="GO:0019354">
    <property type="term" value="P:siroheme biosynthetic process"/>
    <property type="evidence" value="ECO:0007669"/>
    <property type="project" value="UniProtKB-UniPathway"/>
</dbReference>
<evidence type="ECO:0000256" key="10">
    <source>
        <dbReference type="ARBA" id="ARBA00023268"/>
    </source>
</evidence>
<evidence type="ECO:0000256" key="9">
    <source>
        <dbReference type="ARBA" id="ARBA00023244"/>
    </source>
</evidence>
<name>A0A1W1DH20_9ZZZZ</name>
<dbReference type="HAMAP" id="MF_01646">
    <property type="entry name" value="Siroheme_synth"/>
    <property type="match status" value="1"/>
</dbReference>
<keyword evidence="8 15" id="KW-0456">Lyase</keyword>
<comment type="pathway">
    <text evidence="1">Porphyrin-containing compound metabolism; siroheme biosynthesis; sirohydrochlorin from precorrin-2: step 1/1.</text>
</comment>